<dbReference type="SUPFAM" id="SSF75632">
    <property type="entry name" value="Cullin homology domain"/>
    <property type="match status" value="1"/>
</dbReference>
<keyword evidence="9 13" id="KW-1133">Transmembrane helix</keyword>
<dbReference type="Pfam" id="PF25773">
    <property type="entry name" value="TPR_ANAPC2"/>
    <property type="match status" value="1"/>
</dbReference>
<evidence type="ECO:0000259" key="14">
    <source>
        <dbReference type="PROSITE" id="PS50069"/>
    </source>
</evidence>
<evidence type="ECO:0000256" key="12">
    <source>
        <dbReference type="PROSITE-ProRule" id="PRU00330"/>
    </source>
</evidence>
<dbReference type="GO" id="GO:0051301">
    <property type="term" value="P:cell division"/>
    <property type="evidence" value="ECO:0007669"/>
    <property type="project" value="UniProtKB-KW"/>
</dbReference>
<name>A0A1Y5I5T4_OSTTA</name>
<dbReference type="GO" id="GO:0055085">
    <property type="term" value="P:transmembrane transport"/>
    <property type="evidence" value="ECO:0007669"/>
    <property type="project" value="InterPro"/>
</dbReference>
<dbReference type="InterPro" id="IPR011991">
    <property type="entry name" value="ArsR-like_HTH"/>
</dbReference>
<evidence type="ECO:0000256" key="11">
    <source>
        <dbReference type="ARBA" id="ARBA00023306"/>
    </source>
</evidence>
<feature type="domain" description="Cullin family profile" evidence="14">
    <location>
        <begin position="882"/>
        <end position="1088"/>
    </location>
</feature>
<feature type="transmembrane region" description="Helical" evidence="13">
    <location>
        <begin position="137"/>
        <end position="157"/>
    </location>
</feature>
<dbReference type="GO" id="GO:0006511">
    <property type="term" value="P:ubiquitin-dependent protein catabolic process"/>
    <property type="evidence" value="ECO:0007669"/>
    <property type="project" value="InterPro"/>
</dbReference>
<dbReference type="Pfam" id="PF08449">
    <property type="entry name" value="UAA"/>
    <property type="match status" value="1"/>
</dbReference>
<accession>A0A1Y5I5T4</accession>
<evidence type="ECO:0000313" key="15">
    <source>
        <dbReference type="EMBL" id="OUS43574.1"/>
    </source>
</evidence>
<feature type="transmembrane region" description="Helical" evidence="13">
    <location>
        <begin position="259"/>
        <end position="277"/>
    </location>
</feature>
<comment type="subcellular location">
    <subcellularLocation>
        <location evidence="1">Membrane</location>
        <topology evidence="1">Multi-pass membrane protein</topology>
    </subcellularLocation>
</comment>
<dbReference type="PANTHER" id="PTHR45957:SF1">
    <property type="entry name" value="ANAPHASE-PROMOTING COMPLEX SUBUNIT 2"/>
    <property type="match status" value="1"/>
</dbReference>
<dbReference type="GO" id="GO:0016020">
    <property type="term" value="C:membrane"/>
    <property type="evidence" value="ECO:0007669"/>
    <property type="project" value="UniProtKB-SubCell"/>
</dbReference>
<dbReference type="InterPro" id="IPR016158">
    <property type="entry name" value="Cullin_homology"/>
</dbReference>
<reference evidence="15" key="1">
    <citation type="submission" date="2017-04" db="EMBL/GenBank/DDBJ databases">
        <title>Population genomics of picophytoplankton unveils novel chromosome hypervariability.</title>
        <authorList>
            <consortium name="DOE Joint Genome Institute"/>
            <person name="Blanc-Mathieu R."/>
            <person name="Krasovec M."/>
            <person name="Hebrard M."/>
            <person name="Yau S."/>
            <person name="Desgranges E."/>
            <person name="Martin J."/>
            <person name="Schackwitz W."/>
            <person name="Kuo A."/>
            <person name="Salin G."/>
            <person name="Donnadieu C."/>
            <person name="Desdevises Y."/>
            <person name="Sanchez-Ferandin S."/>
            <person name="Moreau H."/>
            <person name="Rivals E."/>
            <person name="Grigoriev I.V."/>
            <person name="Grimsley N."/>
            <person name="Eyre-Walker A."/>
            <person name="Piganeau G."/>
        </authorList>
    </citation>
    <scope>NUCLEOTIDE SEQUENCE [LARGE SCALE GENOMIC DNA]</scope>
    <source>
        <strain evidence="15">RCC 1115</strain>
    </source>
</reference>
<proteinExistence type="inferred from homology"/>
<dbReference type="EMBL" id="KZ155831">
    <property type="protein sequence ID" value="OUS43574.1"/>
    <property type="molecule type" value="Genomic_DNA"/>
</dbReference>
<dbReference type="InterPro" id="IPR044554">
    <property type="entry name" value="ANAPC2"/>
</dbReference>
<dbReference type="GO" id="GO:0005680">
    <property type="term" value="C:anaphase-promoting complex"/>
    <property type="evidence" value="ECO:0007669"/>
    <property type="project" value="TreeGrafter"/>
</dbReference>
<evidence type="ECO:0000256" key="7">
    <source>
        <dbReference type="ARBA" id="ARBA00022776"/>
    </source>
</evidence>
<evidence type="ECO:0000256" key="6">
    <source>
        <dbReference type="ARBA" id="ARBA00022692"/>
    </source>
</evidence>
<keyword evidence="6 13" id="KW-0812">Transmembrane</keyword>
<dbReference type="InterPro" id="IPR036317">
    <property type="entry name" value="Cullin_homology_sf"/>
</dbReference>
<dbReference type="Pfam" id="PF26557">
    <property type="entry name" value="Cullin_AB"/>
    <property type="match status" value="1"/>
</dbReference>
<keyword evidence="10 13" id="KW-0472">Membrane</keyword>
<organism evidence="15">
    <name type="scientific">Ostreococcus tauri</name>
    <name type="common">Marine green alga</name>
    <dbReference type="NCBI Taxonomy" id="70448"/>
    <lineage>
        <taxon>Eukaryota</taxon>
        <taxon>Viridiplantae</taxon>
        <taxon>Chlorophyta</taxon>
        <taxon>Mamiellophyceae</taxon>
        <taxon>Mamiellales</taxon>
        <taxon>Bathycoccaceae</taxon>
        <taxon>Ostreococcus</taxon>
    </lineage>
</organism>
<feature type="transmembrane region" description="Helical" evidence="13">
    <location>
        <begin position="187"/>
        <end position="205"/>
    </location>
</feature>
<dbReference type="GO" id="GO:0070979">
    <property type="term" value="P:protein K11-linked ubiquitination"/>
    <property type="evidence" value="ECO:0007669"/>
    <property type="project" value="TreeGrafter"/>
</dbReference>
<dbReference type="Gene3D" id="1.20.1310.10">
    <property type="entry name" value="Cullin Repeats"/>
    <property type="match status" value="1"/>
</dbReference>
<dbReference type="InterPro" id="IPR036390">
    <property type="entry name" value="WH_DNA-bd_sf"/>
</dbReference>
<dbReference type="PROSITE" id="PS50069">
    <property type="entry name" value="CULLIN_2"/>
    <property type="match status" value="1"/>
</dbReference>
<dbReference type="InterPro" id="IPR057975">
    <property type="entry name" value="TPR_ANAPC2"/>
</dbReference>
<keyword evidence="7" id="KW-0498">Mitosis</keyword>
<dbReference type="GO" id="GO:0007091">
    <property type="term" value="P:metaphase/anaphase transition of mitotic cell cycle"/>
    <property type="evidence" value="ECO:0007669"/>
    <property type="project" value="TreeGrafter"/>
</dbReference>
<dbReference type="Pfam" id="PF08672">
    <property type="entry name" value="ANAPC2"/>
    <property type="match status" value="1"/>
</dbReference>
<evidence type="ECO:0000256" key="2">
    <source>
        <dbReference type="ARBA" id="ARBA00008349"/>
    </source>
</evidence>
<dbReference type="SMART" id="SM00182">
    <property type="entry name" value="CULLIN"/>
    <property type="match status" value="1"/>
</dbReference>
<evidence type="ECO:0000256" key="1">
    <source>
        <dbReference type="ARBA" id="ARBA00004141"/>
    </source>
</evidence>
<dbReference type="GO" id="GO:0031625">
    <property type="term" value="F:ubiquitin protein ligase binding"/>
    <property type="evidence" value="ECO:0007669"/>
    <property type="project" value="InterPro"/>
</dbReference>
<protein>
    <recommendedName>
        <fullName evidence="3">Anaphase-promoting complex subunit 2</fullName>
    </recommendedName>
</protein>
<dbReference type="SUPFAM" id="SSF46785">
    <property type="entry name" value="Winged helix' DNA-binding domain"/>
    <property type="match status" value="1"/>
</dbReference>
<keyword evidence="8" id="KW-0833">Ubl conjugation pathway</keyword>
<keyword evidence="4" id="KW-0813">Transport</keyword>
<dbReference type="InterPro" id="IPR014786">
    <property type="entry name" value="ANAPC2_C"/>
</dbReference>
<keyword evidence="11" id="KW-0131">Cell cycle</keyword>
<comment type="similarity">
    <text evidence="2">Belongs to the nucleotide-sugar transporter family. UDP-galactose:UMP antiporter (TC 2.A.7.11) subfamily.</text>
</comment>
<evidence type="ECO:0000256" key="8">
    <source>
        <dbReference type="ARBA" id="ARBA00022786"/>
    </source>
</evidence>
<dbReference type="InterPro" id="IPR059120">
    <property type="entry name" value="Cullin-like_AB"/>
</dbReference>
<feature type="transmembrane region" description="Helical" evidence="13">
    <location>
        <begin position="62"/>
        <end position="79"/>
    </location>
</feature>
<dbReference type="SMART" id="SM01013">
    <property type="entry name" value="APC2"/>
    <property type="match status" value="1"/>
</dbReference>
<comment type="similarity">
    <text evidence="12">Belongs to the cullin family.</text>
</comment>
<gene>
    <name evidence="15" type="ORF">BE221DRAFT_200195</name>
</gene>
<evidence type="ECO:0000256" key="10">
    <source>
        <dbReference type="ARBA" id="ARBA00023136"/>
    </source>
</evidence>
<evidence type="ECO:0000256" key="4">
    <source>
        <dbReference type="ARBA" id="ARBA00022448"/>
    </source>
</evidence>
<sequence length="1205" mass="133986">MTLPYARDGVSNEDASATWRRVLRESTRFGALEWTRGEGANVGEGEGDVFTTTMFLVFMNRWMSMIVAGTLAAALGWGGRNRASSKDYATVSVSNLLSTLCQYEVLKYLSFSVSTLAKTMKVVPVMIWGYFLDGRKFILREYVEAFIVTLGCFLFVVNRGWESKVEREFEMQSDLGVEAARQWSMKVGIFILLMYFVCDGFTSSYQQTMYRRDRVTVTAQVFFTSLFTTMFSFVWIVCTNQLTVALRFVYEHSAISRDIFILSVASTVAQFSIAYTIKAYSAVVLASLMTARQVISVLLSCYLFGEPLTLTQWTAVALIVLPFIGKRVAPSDVVHSIDRSSSPFQRSPDRKVSDMAVDAWRLARSLAANDPSTSALSAKDVDEAFATLRRSNCSDVLERAFLSAFASGVGKDALEAWCKSCEVPATLVRALNDGVSDERLDAWTRERAAPATLKFAEIVESERCRARAFSSRARSENETSASVEAFVRVFDAEVGAMVCARGPPRLSAILSAWYRVQAKEYDRAVRRRWGETSDDEENDLMETNMLERQGTISMDIAGCAEVMGLLWSAATAEMRTALAKCHESLGRVAENAAARALGGCVQQHVVRRCEGAFDAPKLRATLRWVRAVPLEFFKTALSLSANDGAAIDSWRGRLEYAVYEHLGALRIHELFDIIVEYPDSLPAITDLRTCLQNTMLHSVLVDSFVDATRSRLLHAGASTVDIVQQYIGTIKTLLELDPSGVVLELVSGPIKEYLRERKDTIRCVVTMLTDDGGGGEGDGEGALYAELGRLARGESMEFAESSVPAPNPSVGLMDADNLDRMDSITAEMVAIAATITEDAHEDDIVQTQQVLSGWDAWEPEPVETEAAASRGRRRKGGDIIGLLVGIYGSKELFINEYRTMLAEKLLAKTTYDTDREMHALELLKLRFGEGSLHNCEVMLKDFADSKRTNANIKVQPTTGTPSAKDRRANDILMHTPVEATIVSSMFWPAFSTDVTDFKLPQEIQEQMDLYAKRYHQIKAPRKMEWRPALGIVVMDVTHNDRTFEVSVNPLQATILHHFQRAESWRASDLAHEVGVSVDALRRRIAVWINHGVLIERNDGQGVVYALTELTDEVDAMDGVHNDDEHISGVVTAEESAATGMMVYEQYVMGMLTNFPSLSLDRIHNMLKMFVVDPVYDKSIEDLEQFLLGLVAQDKLSADGTSFSKK</sequence>
<dbReference type="PANTHER" id="PTHR45957">
    <property type="entry name" value="ANAPHASE-PROMOTING COMPLEX SUBUNIT 2"/>
    <property type="match status" value="1"/>
</dbReference>
<evidence type="ECO:0000256" key="13">
    <source>
        <dbReference type="SAM" id="Phobius"/>
    </source>
</evidence>
<dbReference type="InterPro" id="IPR013657">
    <property type="entry name" value="SCL35B1-4/HUT1"/>
</dbReference>
<dbReference type="Gene3D" id="1.10.10.10">
    <property type="entry name" value="Winged helix-like DNA-binding domain superfamily/Winged helix DNA-binding domain"/>
    <property type="match status" value="1"/>
</dbReference>
<dbReference type="AlphaFoldDB" id="A0A1Y5I5T4"/>
<dbReference type="InterPro" id="IPR036388">
    <property type="entry name" value="WH-like_DNA-bd_sf"/>
</dbReference>
<dbReference type="Proteomes" id="UP000195557">
    <property type="component" value="Unassembled WGS sequence"/>
</dbReference>
<evidence type="ECO:0000256" key="9">
    <source>
        <dbReference type="ARBA" id="ARBA00022989"/>
    </source>
</evidence>
<feature type="transmembrane region" description="Helical" evidence="13">
    <location>
        <begin position="217"/>
        <end position="238"/>
    </location>
</feature>
<keyword evidence="5" id="KW-0132">Cell division</keyword>
<dbReference type="eggNOG" id="KOG2165">
    <property type="taxonomic scope" value="Eukaryota"/>
</dbReference>
<evidence type="ECO:0000256" key="3">
    <source>
        <dbReference type="ARBA" id="ARBA00016068"/>
    </source>
</evidence>
<evidence type="ECO:0000256" key="5">
    <source>
        <dbReference type="ARBA" id="ARBA00022618"/>
    </source>
</evidence>
<dbReference type="Gene3D" id="3.30.230.130">
    <property type="entry name" value="Cullin, Chain C, Domain 2"/>
    <property type="match status" value="1"/>
</dbReference>
<dbReference type="CDD" id="cd00090">
    <property type="entry name" value="HTH_ARSR"/>
    <property type="match status" value="1"/>
</dbReference>